<dbReference type="InterPro" id="IPR050464">
    <property type="entry name" value="Zeta_carotene_desat/Oxidored"/>
</dbReference>
<gene>
    <name evidence="2" type="ORF">SLS63_013051</name>
</gene>
<dbReference type="Gene3D" id="1.10.405.20">
    <property type="match status" value="1"/>
</dbReference>
<feature type="chain" id="PRO_5046972050" description="Amine oxidase domain-containing protein" evidence="1">
    <location>
        <begin position="23"/>
        <end position="498"/>
    </location>
</feature>
<reference evidence="2 3" key="1">
    <citation type="submission" date="2024-02" db="EMBL/GenBank/DDBJ databases">
        <title>De novo assembly and annotation of 12 fungi associated with fruit tree decline syndrome in Ontario, Canada.</title>
        <authorList>
            <person name="Sulman M."/>
            <person name="Ellouze W."/>
            <person name="Ilyukhin E."/>
        </authorList>
    </citation>
    <scope>NUCLEOTIDE SEQUENCE [LARGE SCALE GENOMIC DNA]</scope>
    <source>
        <strain evidence="2 3">M169</strain>
    </source>
</reference>
<comment type="caution">
    <text evidence="2">The sequence shown here is derived from an EMBL/GenBank/DDBJ whole genome shotgun (WGS) entry which is preliminary data.</text>
</comment>
<organism evidence="2 3">
    <name type="scientific">Diaporthe eres</name>
    <name type="common">Phomopsis oblonga</name>
    <dbReference type="NCBI Taxonomy" id="83184"/>
    <lineage>
        <taxon>Eukaryota</taxon>
        <taxon>Fungi</taxon>
        <taxon>Dikarya</taxon>
        <taxon>Ascomycota</taxon>
        <taxon>Pezizomycotina</taxon>
        <taxon>Sordariomycetes</taxon>
        <taxon>Sordariomycetidae</taxon>
        <taxon>Diaporthales</taxon>
        <taxon>Diaporthaceae</taxon>
        <taxon>Diaporthe</taxon>
        <taxon>Diaporthe eres species complex</taxon>
    </lineage>
</organism>
<dbReference type="InterPro" id="IPR036188">
    <property type="entry name" value="FAD/NAD-bd_sf"/>
</dbReference>
<protein>
    <recommendedName>
        <fullName evidence="4">Amine oxidase domain-containing protein</fullName>
    </recommendedName>
</protein>
<sequence>MRAQRQNWLLLAILAQPLRVYSRGWSVIDINRDESEVVERDVCVVGGGASGVHAAVSLMDLNKTVIVVERDAQLGGATQTYIDPDTGATVDIGVVVYQPFPVVQEFFDKFQISLLNTSTADVNAPGQPPNPSVPAPLFNTIRKHADFRDGSDVSRTENHDAAGALQRMAAALSQYSYVLEGDDLPDPVPEDLYMPFGAFVEKYNLSAAFPITYAVGQGTGDMVHMPTINVIKYFNLGDIQALTQGYLTSAKGNNSELYYKATEYLGAQNVMLESTVIATERQNTTTGRSELLVSSRDSGLKLLSCSQILLTIPPTLSNLAGWDLTPQERAVFSQYTTANGYWTGLVRGIGMNQTVSFDNAAGHTPFNIPVLPALYHVAPVGTIDDVWWIKFGADAPTLTDSQVRAYATRQIQTLQAAQGFPVTEPEWLVFKSHSPFHLQVPGEAIRDGFYAELSALQGGLGGTMFYSGAAFHTHYSAYLWRFNHDVVIPKMLYQAGRV</sequence>
<keyword evidence="3" id="KW-1185">Reference proteome</keyword>
<evidence type="ECO:0008006" key="4">
    <source>
        <dbReference type="Google" id="ProtNLM"/>
    </source>
</evidence>
<dbReference type="Proteomes" id="UP001430848">
    <property type="component" value="Unassembled WGS sequence"/>
</dbReference>
<dbReference type="Gene3D" id="3.30.70.1990">
    <property type="match status" value="1"/>
</dbReference>
<name>A0ABR1NPL4_DIAER</name>
<dbReference type="PANTHER" id="PTHR42923">
    <property type="entry name" value="PROTOPORPHYRINOGEN OXIDASE"/>
    <property type="match status" value="1"/>
</dbReference>
<dbReference type="Pfam" id="PF13450">
    <property type="entry name" value="NAD_binding_8"/>
    <property type="match status" value="1"/>
</dbReference>
<proteinExistence type="predicted"/>
<accession>A0ABR1NPL4</accession>
<evidence type="ECO:0000313" key="2">
    <source>
        <dbReference type="EMBL" id="KAK7710085.1"/>
    </source>
</evidence>
<evidence type="ECO:0000256" key="1">
    <source>
        <dbReference type="SAM" id="SignalP"/>
    </source>
</evidence>
<keyword evidence="1" id="KW-0732">Signal</keyword>
<feature type="signal peptide" evidence="1">
    <location>
        <begin position="1"/>
        <end position="22"/>
    </location>
</feature>
<dbReference type="Gene3D" id="3.50.50.60">
    <property type="entry name" value="FAD/NAD(P)-binding domain"/>
    <property type="match status" value="1"/>
</dbReference>
<dbReference type="EMBL" id="JAKNSF020000161">
    <property type="protein sequence ID" value="KAK7710085.1"/>
    <property type="molecule type" value="Genomic_DNA"/>
</dbReference>
<dbReference type="SUPFAM" id="SSF51905">
    <property type="entry name" value="FAD/NAD(P)-binding domain"/>
    <property type="match status" value="1"/>
</dbReference>
<dbReference type="PANTHER" id="PTHR42923:SF26">
    <property type="entry name" value="FMN REDUCTASE LOT6, PUTATIVE (AFU_ORTHOLOGUE AFUA_7G06600)-RELATED"/>
    <property type="match status" value="1"/>
</dbReference>
<evidence type="ECO:0000313" key="3">
    <source>
        <dbReference type="Proteomes" id="UP001430848"/>
    </source>
</evidence>